<dbReference type="AlphaFoldDB" id="A0A0P7BCG0"/>
<dbReference type="OrthoDB" id="1431934at2759"/>
<organism evidence="3 4">
    <name type="scientific">Neonectria ditissima</name>
    <dbReference type="NCBI Taxonomy" id="78410"/>
    <lineage>
        <taxon>Eukaryota</taxon>
        <taxon>Fungi</taxon>
        <taxon>Dikarya</taxon>
        <taxon>Ascomycota</taxon>
        <taxon>Pezizomycotina</taxon>
        <taxon>Sordariomycetes</taxon>
        <taxon>Hypocreomycetidae</taxon>
        <taxon>Hypocreales</taxon>
        <taxon>Nectriaceae</taxon>
        <taxon>Neonectria</taxon>
    </lineage>
</organism>
<dbReference type="InterPro" id="IPR001841">
    <property type="entry name" value="Znf_RING"/>
</dbReference>
<keyword evidence="4" id="KW-1185">Reference proteome</keyword>
<evidence type="ECO:0000313" key="3">
    <source>
        <dbReference type="EMBL" id="KPM43297.1"/>
    </source>
</evidence>
<dbReference type="SUPFAM" id="SSF53300">
    <property type="entry name" value="vWA-like"/>
    <property type="match status" value="1"/>
</dbReference>
<reference evidence="3 4" key="1">
    <citation type="submission" date="2015-09" db="EMBL/GenBank/DDBJ databases">
        <title>Draft genome of a European isolate of the apple canker pathogen Neonectria ditissima.</title>
        <authorList>
            <person name="Gomez-Cortecero A."/>
            <person name="Harrison R.J."/>
            <person name="Armitage A.D."/>
        </authorList>
    </citation>
    <scope>NUCLEOTIDE SEQUENCE [LARGE SCALE GENOMIC DNA]</scope>
    <source>
        <strain evidence="3 4">R09/05</strain>
    </source>
</reference>
<gene>
    <name evidence="3" type="ORF">AK830_g3293</name>
</gene>
<dbReference type="EMBL" id="LKCW01000035">
    <property type="protein sequence ID" value="KPM43297.1"/>
    <property type="molecule type" value="Genomic_DNA"/>
</dbReference>
<feature type="domain" description="RING-type" evidence="2">
    <location>
        <begin position="875"/>
        <end position="929"/>
    </location>
</feature>
<name>A0A0P7BCG0_9HYPO</name>
<keyword evidence="1" id="KW-0862">Zinc</keyword>
<dbReference type="SUPFAM" id="SSF57850">
    <property type="entry name" value="RING/U-box"/>
    <property type="match status" value="1"/>
</dbReference>
<evidence type="ECO:0000256" key="1">
    <source>
        <dbReference type="PROSITE-ProRule" id="PRU00175"/>
    </source>
</evidence>
<dbReference type="Gene3D" id="1.20.120.1750">
    <property type="match status" value="1"/>
</dbReference>
<keyword evidence="1" id="KW-0479">Metal-binding</keyword>
<dbReference type="Pfam" id="PF26200">
    <property type="entry name" value="Rcat_RNF216"/>
    <property type="match status" value="1"/>
</dbReference>
<dbReference type="Proteomes" id="UP000050424">
    <property type="component" value="Unassembled WGS sequence"/>
</dbReference>
<proteinExistence type="predicted"/>
<keyword evidence="1" id="KW-0863">Zinc-finger</keyword>
<evidence type="ECO:0000313" key="4">
    <source>
        <dbReference type="Proteomes" id="UP000050424"/>
    </source>
</evidence>
<dbReference type="STRING" id="78410.A0A0P7BCG0"/>
<protein>
    <recommendedName>
        <fullName evidence="2">RING-type domain-containing protein</fullName>
    </recommendedName>
</protein>
<dbReference type="PROSITE" id="PS50089">
    <property type="entry name" value="ZF_RING_2"/>
    <property type="match status" value="1"/>
</dbReference>
<evidence type="ECO:0000259" key="2">
    <source>
        <dbReference type="PROSITE" id="PS50089"/>
    </source>
</evidence>
<dbReference type="InterPro" id="IPR036465">
    <property type="entry name" value="vWFA_dom_sf"/>
</dbReference>
<sequence length="1095" mass="120560">MAHTKGPHDLLVVLDATASMGTFAQALNKSLPEIISLSALTGCFERIGVIAYRDYCGGDLTEWSGWCSPSGSVSGPDIVSQEKVLRMAQDIRADYGGDWPEAAKTGLARGYQNMREDATTIVLLYADAPPHCKATDGPNFVKEKKNLSKEDSFGGYGSKFIDWVSATMAFKNGPKKGVVFSVASPPSTPSYTPYLYMSTITGGVHFTMETVSSNAISQLTLGMLLTWMGAGKAVEGDNTNVGDIRLYRDKTNLEQAKNETDPILSRFIATGHFPPYTKVTQNIASRAIALKDMPIILKARGPSVKNFAKRYVEDEDYKKLAVDQLRRIITSNVSAVSVNPIFGTLWRTVCNDRNNEARDGLITTFGLEVDRISDADEKARMKAWLEESYNYKADIQAAIEKIPAAERFPLVYLDPTADFTVALGQDEEDEGSENTPLNEFTRAELLEIGRSCDYRILRRLGKALTRLSYVEKSEDLPAHIKTASADNVPQIPMALGDPKHKSQFWKLLLHAVLPGTMITARPAAVLAALALRMGIVPLRDVADQELISFRDRWNTLEIPETWNVGCLGLLLDADRDFEKRVARGITQRQTTDSSILKTGDRKLFKTLVDYKMLEFNMKTTLQAKIGWKPDKTKVAIGPVVICRECKFPRSVTIMGAHGVCGMCVLQRVCKCNACTRAEDHADRLKKNVSAEHNENSSGYWVECNREQCRAQYVVYNPDALRVRAKCFYCRHADGKGEMGPAPVVECSKCLNRVVWPVEYRPKSLDLAAFECSACATDVVTIITQDTTAEDLTKENGSNWILKNDDAAIAATFNGRSLFYTASHCDLANLPDKVAVLPADDKSALTIAGKLVRNQPEVRESLERWVGARRTEAGVCSLCFSNVRKADLRQACGRAGCHQLICNGCIKDWYGINARGRIINVAALSCAFCRRRPAPKTIAPFGLATLGNLRKAVDEAGAWVYAWCNMCGLAKQYVERVCAAGAPAELVDWKCEECTEECAEQARALIEALAVADRTPEQHAAISGRQIKTMTCPGCTVTTQKVAGCDHIACPCGAHWCFACGENVAEASIYRHMALAHGGIYADEDDDEEEDEDGWL</sequence>
<accession>A0A0P7BCG0</accession>
<comment type="caution">
    <text evidence="3">The sequence shown here is derived from an EMBL/GenBank/DDBJ whole genome shotgun (WGS) entry which is preliminary data.</text>
</comment>
<dbReference type="Gene3D" id="3.40.50.410">
    <property type="entry name" value="von Willebrand factor, type A domain"/>
    <property type="match status" value="1"/>
</dbReference>
<dbReference type="GO" id="GO:0008270">
    <property type="term" value="F:zinc ion binding"/>
    <property type="evidence" value="ECO:0007669"/>
    <property type="project" value="UniProtKB-KW"/>
</dbReference>